<feature type="compositionally biased region" description="Low complexity" evidence="1">
    <location>
        <begin position="1495"/>
        <end position="1508"/>
    </location>
</feature>
<keyword evidence="3" id="KW-1185">Reference proteome</keyword>
<dbReference type="EMBL" id="JAGGNH010000006">
    <property type="protein sequence ID" value="KAJ0970215.1"/>
    <property type="molecule type" value="Genomic_DNA"/>
</dbReference>
<evidence type="ECO:0000313" key="3">
    <source>
        <dbReference type="Proteomes" id="UP001085076"/>
    </source>
</evidence>
<gene>
    <name evidence="2" type="ORF">J5N97_023092</name>
</gene>
<protein>
    <recommendedName>
        <fullName evidence="4">Protein SHORTAGE IN CHIASMATA 1</fullName>
    </recommendedName>
</protein>
<feature type="compositionally biased region" description="Polar residues" evidence="1">
    <location>
        <begin position="1472"/>
        <end position="1481"/>
    </location>
</feature>
<comment type="caution">
    <text evidence="2">The sequence shown here is derived from an EMBL/GenBank/DDBJ whole genome shotgun (WGS) entry which is preliminary data.</text>
</comment>
<dbReference type="PANTHER" id="PTHR35764:SF1">
    <property type="entry name" value="PROTEIN SHORTAGE IN CHIASMATA 1"/>
    <property type="match status" value="1"/>
</dbReference>
<dbReference type="InterPro" id="IPR038824">
    <property type="entry name" value="SHOC1-like"/>
</dbReference>
<reference evidence="2" key="1">
    <citation type="submission" date="2021-03" db="EMBL/GenBank/DDBJ databases">
        <authorList>
            <person name="Li Z."/>
            <person name="Yang C."/>
        </authorList>
    </citation>
    <scope>NUCLEOTIDE SEQUENCE</scope>
    <source>
        <strain evidence="2">Dzin_1.0</strain>
        <tissue evidence="2">Leaf</tissue>
    </source>
</reference>
<reference evidence="2" key="2">
    <citation type="journal article" date="2022" name="Hortic Res">
        <title>The genome of Dioscorea zingiberensis sheds light on the biosynthesis, origin and evolution of the medicinally important diosgenin saponins.</title>
        <authorList>
            <person name="Li Y."/>
            <person name="Tan C."/>
            <person name="Li Z."/>
            <person name="Guo J."/>
            <person name="Li S."/>
            <person name="Chen X."/>
            <person name="Wang C."/>
            <person name="Dai X."/>
            <person name="Yang H."/>
            <person name="Song W."/>
            <person name="Hou L."/>
            <person name="Xu J."/>
            <person name="Tong Z."/>
            <person name="Xu A."/>
            <person name="Yuan X."/>
            <person name="Wang W."/>
            <person name="Yang Q."/>
            <person name="Chen L."/>
            <person name="Sun Z."/>
            <person name="Wang K."/>
            <person name="Pan B."/>
            <person name="Chen J."/>
            <person name="Bao Y."/>
            <person name="Liu F."/>
            <person name="Qi X."/>
            <person name="Gang D.R."/>
            <person name="Wen J."/>
            <person name="Li J."/>
        </authorList>
    </citation>
    <scope>NUCLEOTIDE SEQUENCE</scope>
    <source>
        <strain evidence="2">Dzin_1.0</strain>
    </source>
</reference>
<proteinExistence type="predicted"/>
<dbReference type="GO" id="GO:0000712">
    <property type="term" value="P:resolution of meiotic recombination intermediates"/>
    <property type="evidence" value="ECO:0007669"/>
    <property type="project" value="TreeGrafter"/>
</dbReference>
<evidence type="ECO:0000256" key="1">
    <source>
        <dbReference type="SAM" id="MobiDB-lite"/>
    </source>
</evidence>
<accession>A0A9D5HBI7</accession>
<feature type="region of interest" description="Disordered" evidence="1">
    <location>
        <begin position="1471"/>
        <end position="1508"/>
    </location>
</feature>
<dbReference type="OrthoDB" id="2018152at2759"/>
<dbReference type="PANTHER" id="PTHR35764">
    <property type="entry name" value="PROTEIN SHORTAGE IN CHIASMATA 1"/>
    <property type="match status" value="1"/>
</dbReference>
<evidence type="ECO:0000313" key="2">
    <source>
        <dbReference type="EMBL" id="KAJ0970215.1"/>
    </source>
</evidence>
<evidence type="ECO:0008006" key="4">
    <source>
        <dbReference type="Google" id="ProtNLM"/>
    </source>
</evidence>
<name>A0A9D5HBI7_9LILI</name>
<dbReference type="Proteomes" id="UP001085076">
    <property type="component" value="Miscellaneous, Linkage group lg06"/>
</dbReference>
<organism evidence="2 3">
    <name type="scientific">Dioscorea zingiberensis</name>
    <dbReference type="NCBI Taxonomy" id="325984"/>
    <lineage>
        <taxon>Eukaryota</taxon>
        <taxon>Viridiplantae</taxon>
        <taxon>Streptophyta</taxon>
        <taxon>Embryophyta</taxon>
        <taxon>Tracheophyta</taxon>
        <taxon>Spermatophyta</taxon>
        <taxon>Magnoliopsida</taxon>
        <taxon>Liliopsida</taxon>
        <taxon>Dioscoreales</taxon>
        <taxon>Dioscoreaceae</taxon>
        <taxon>Dioscorea</taxon>
    </lineage>
</organism>
<sequence length="1608" mass="180623">MRSRFLSTDFFSSSDETLAHFRPLSLPPPPPLPSPDPHIAPVPSFFDLVPDHSLCFDIGGFHVENALVQFLSDVVPGFLVSGDDDRCDLSEIELSEKLEEYLCEEGEAESSSISLSDGSRIGLEKGFQFEVVEVDLPLRDCESSLMKKQAGLRFLIPDIEVPLDTVNIGMDQAGTKVPYPRGVAKSIFSMEDILVTSNADQDSIAVKDGSSLLYGMAKHPVKLPCFEANEIVLELQASLSMEEALGPMLSKFEYWQGTYGDELVLNAKEFLASTNMDILGHLSGYTPLEQCLEEEPIIFDPVLDMDLLNFCGNLLLEKGSAIYPITLDGDHSHLPCSVHFQEVQILDSSHTFQIFGSLPTAKVFEMSEMMLNDDLEPLESMYESVVSSELALVDDTFKSLPEPVLCDNKLVKSLAVIVGDLLFSLKPHPFSFSDGIYLDWHPLLEGTCNHEICLANVNMLEGVFSYGETFELHPSDGMMIPIDFDLLDNSPESLNKFQSEKIYTEHHDIVPELTDAKPANTQKLKDQFDCNRTEDQFTKLNRDKVSRLFEAIPQQSDLNYFLDVRRGTTSSEDKTMKREGCSKDKPPIICFEDPSATSTSSKIELQQWDTEVHQISLSDHILGLLDYIQKIYLTLLEKHTDIRNKFSLSFGSDFELLSLSQKTLMELIWDTIARESSSDHKDETIMTYIVLYAIKQLAYFLCFFGVHTARIYLNHLMKNIGSPNAALRSLKSIIDDAWRKVEKELTEAHPSLSVIEGILRSNALQNDTNILIVANRLFWFSLNRKLSSMKIKCHEIREAQVLPNQLDKLNDDELTIAVLEVLQHSHCLLISHENIWTSFPFNKFSIILEYGGPSTSSTISSMSANIDDLPQLHFLEIKVDNHVFTKTFCEGCDVTLHPKSKTGGVSQGIPSSQGSFNHHIIEMLNFVPVEEKKRCRSPESANQIVLSYENDSSMSMSSVQSKNTNSSAPSAPDVVIIVNTQSIKKKMLISRRSSYQKILAMEKGGAQVVEREINLPLDLIFNAAVCVVWYEARNFTDNQERPEVSSITIFVEDVATNILMSLSFAFSGCIMIFEGDISFLAAIMDSSDALYAAAASLDMNLQLFCSYASETTDEIILGSIRNATKLNRSIYPAMPESETIGESFLTMFPSINPLTAHAILSSGGLLVEFLEWSHERRIQAIGKYHIPEQSMSLFSSVCRYGELGESTSVMTECSSIDSDSSSGKLQPNRKRHKIAMDSCTFSLPFGNLLPIETLNQSNEYIANKAQASQPYQSKNFCTNRVLGKNWGFNDSVIGNLAHDIEGHECINENLVDEVIDQNLLFFGEKISQGPDTVTLSKVRERNETVAESSQSHRSMFHTTVHRTFPTAAEINCDTDEWPFLKFQNQDLKDKVCGSSSLGFKKDDFTVKDQEQHLKENFSSRHVLGPSSANENIKPHYSGSAFLNTIQSQRAEKGSNWTMELLHRVKEKRRMHQQSLQCNTSPGLPLSLKNKDKSSLSRSPSIIDSYRSNPSISRSPSIIDSYRYQGSNQSKKVAKQRWNKGTKTQLNSKFEEKKGPPLITPTWTPIDKRARQNLSFTRNGNEKQSKLVWRSRNSPNIGFNLRKRYRDEG</sequence>